<comment type="caution">
    <text evidence="1">The sequence shown here is derived from an EMBL/GenBank/DDBJ whole genome shotgun (WGS) entry which is preliminary data.</text>
</comment>
<dbReference type="RefSeq" id="WP_337692865.1">
    <property type="nucleotide sequence ID" value="NZ_JBBEGN010000001.1"/>
</dbReference>
<name>A0ABU8MG09_9PSEU</name>
<dbReference type="Proteomes" id="UP001385809">
    <property type="component" value="Unassembled WGS sequence"/>
</dbReference>
<sequence>MSGDTMMITAAAIAAGTAACAWVATPFVTMARRGTLDDQSRAAMRAEADRADAVRRARRREALVAVASVSVPAQRRPVHDDVAVPA</sequence>
<gene>
    <name evidence="1" type="ORF">WCD74_00590</name>
</gene>
<protein>
    <submittedName>
        <fullName evidence="1">Uncharacterized protein</fullName>
    </submittedName>
</protein>
<dbReference type="EMBL" id="JBBEGN010000001">
    <property type="protein sequence ID" value="MEJ2866239.1"/>
    <property type="molecule type" value="Genomic_DNA"/>
</dbReference>
<proteinExistence type="predicted"/>
<reference evidence="1 2" key="1">
    <citation type="submission" date="2024-03" db="EMBL/GenBank/DDBJ databases">
        <title>Actinomycetospora sp. OC33-EN08, a novel actinomycete isolated from wild orchid (Aerides multiflora).</title>
        <authorList>
            <person name="Suriyachadkun C."/>
        </authorList>
    </citation>
    <scope>NUCLEOTIDE SEQUENCE [LARGE SCALE GENOMIC DNA]</scope>
    <source>
        <strain evidence="1 2">OC33-EN08</strain>
    </source>
</reference>
<keyword evidence="2" id="KW-1185">Reference proteome</keyword>
<organism evidence="1 2">
    <name type="scientific">Actinomycetospora aurantiaca</name>
    <dbReference type="NCBI Taxonomy" id="3129233"/>
    <lineage>
        <taxon>Bacteria</taxon>
        <taxon>Bacillati</taxon>
        <taxon>Actinomycetota</taxon>
        <taxon>Actinomycetes</taxon>
        <taxon>Pseudonocardiales</taxon>
        <taxon>Pseudonocardiaceae</taxon>
        <taxon>Actinomycetospora</taxon>
    </lineage>
</organism>
<evidence type="ECO:0000313" key="1">
    <source>
        <dbReference type="EMBL" id="MEJ2866239.1"/>
    </source>
</evidence>
<accession>A0ABU8MG09</accession>
<evidence type="ECO:0000313" key="2">
    <source>
        <dbReference type="Proteomes" id="UP001385809"/>
    </source>
</evidence>